<gene>
    <name evidence="1" type="ORF">QF030_000222</name>
</gene>
<evidence type="ECO:0000313" key="1">
    <source>
        <dbReference type="EMBL" id="MDQ0578044.1"/>
    </source>
</evidence>
<dbReference type="EMBL" id="JAUSWV010000001">
    <property type="protein sequence ID" value="MDQ0578044.1"/>
    <property type="molecule type" value="Genomic_DNA"/>
</dbReference>
<dbReference type="Proteomes" id="UP001230654">
    <property type="component" value="Unassembled WGS sequence"/>
</dbReference>
<organism evidence="1 2">
    <name type="scientific">Streptomyces rishiriensis</name>
    <dbReference type="NCBI Taxonomy" id="68264"/>
    <lineage>
        <taxon>Bacteria</taxon>
        <taxon>Bacillati</taxon>
        <taxon>Actinomycetota</taxon>
        <taxon>Actinomycetes</taxon>
        <taxon>Kitasatosporales</taxon>
        <taxon>Streptomycetaceae</taxon>
        <taxon>Streptomyces</taxon>
    </lineage>
</organism>
<reference evidence="1 2" key="1">
    <citation type="submission" date="2023-07" db="EMBL/GenBank/DDBJ databases">
        <title>Comparative genomics of wheat-associated soil bacteria to identify genetic determinants of phenazine resistance.</title>
        <authorList>
            <person name="Mouncey N."/>
        </authorList>
    </citation>
    <scope>NUCLEOTIDE SEQUENCE [LARGE SCALE GENOMIC DNA]</scope>
    <source>
        <strain evidence="1 2">B2I6</strain>
    </source>
</reference>
<keyword evidence="2" id="KW-1185">Reference proteome</keyword>
<name>A0ABU0NG26_STRRH</name>
<comment type="caution">
    <text evidence="1">The sequence shown here is derived from an EMBL/GenBank/DDBJ whole genome shotgun (WGS) entry which is preliminary data.</text>
</comment>
<proteinExistence type="predicted"/>
<protein>
    <submittedName>
        <fullName evidence="1">Uncharacterized protein</fullName>
    </submittedName>
</protein>
<sequence length="30" mass="3276">MTPISAATAFALPNWRISKLIRAFSVLGRS</sequence>
<evidence type="ECO:0000313" key="2">
    <source>
        <dbReference type="Proteomes" id="UP001230654"/>
    </source>
</evidence>
<accession>A0ABU0NG26</accession>